<dbReference type="InterPro" id="IPR017853">
    <property type="entry name" value="GH"/>
</dbReference>
<dbReference type="Gene3D" id="2.60.120.260">
    <property type="entry name" value="Galactose-binding domain-like"/>
    <property type="match status" value="2"/>
</dbReference>
<evidence type="ECO:0000256" key="5">
    <source>
        <dbReference type="ARBA" id="ARBA00023295"/>
    </source>
</evidence>
<gene>
    <name evidence="9" type="ORF">HAX54_034414</name>
</gene>
<sequence length="1069" mass="120380">MADPLSAQYNGGIVVNPNFNEGLNGWRKYGFANMATMISNNTNRNTFIVAANRKGPLHGFTQKYFLKKDTYYVTSAWVQVSHGDRIIDAHHVALALRGPFGIQRTGWAIARSGCWSMIKGGLILDTSGPVDLYFEANNTAIELWADSISVQPFSQEEWKFHRRQSSEKVRKAKVKIQAVDSRGQPLPNATVTLAQQRNNFPFGNAISQHILNNKAYQDWFTSRFKYTVFENEMKWYTNEKIPGQQDYNAADAMLSLVQKHNIQVRGHNVFWDNPQNMPSWTRYLSPAQLSSAASRRINSVMSRYLGQLIHWDVVNENVHFSFLENMLGKNASAVYYKKANEIDSRAIPYLNDFNTIEHGYDGISNPAKYLEKIRDLRSHGYNGPLGIGLQGHFVKPNLPYIRSSLDMLASAGLPIWITELDVGNTTNQEVYLEEIIREVHAHPGVKGIMMWAPWSPKGCYRMCLTDNNFKNFPTGDVVDKILKEWSHQGFSGTTDENGFFETSLFYGDYQVEISHNENITYASMAQKVKCLESPLKPQYQGGIVVNPEFNDELNGWNLLGNAKIENKVSSDGNKFIVASERKGPYHGFSQEFNLDKDKFYVVSGWVQVSHGDDANVAVIFKTQSGFQHAAWAIAKSGCWSMFKGGLVVNASGPAQLYFETNNSTIDIWIDNISVQPFSQEEWTSHQTQTIEKVRKSKVAIQVVDQRGVPLPNATVSLIQGRANFPFGVAMNKNILNNNAYQNWFFSRFKYTVFENEMKWYSTETSQGKVDYSTSDAMVNLCKSKGVSIRGQNILWDDPKFQPNWVPSLPPKELSAAAGKRVGSVIAKYKGQVIHWDVVNENLHFNFFESKLGANASATFYRLASQFDNKTPLFLNDFNTIEDQRDGASSPANYLNKIKQLRAGGYNGVLGIGLEGHFVTPSQPYIRSALDTLASAKLPMWITELDVQSSPNQAKFLDEIIKEVVGHPAVQGLLIWSAWSPQGCYRMCLTDNNFKNLPTGDVVDKIRATLSHDGLVGTTNAEGYFGTSLFHGDYKAVVTRPSMPDWSFHYNLTVIPTTSERLLSYKFTAI</sequence>
<keyword evidence="2" id="KW-0677">Repeat</keyword>
<feature type="domain" description="GH10" evidence="8">
    <location>
        <begin position="187"/>
        <end position="481"/>
    </location>
</feature>
<dbReference type="Gene3D" id="3.20.20.80">
    <property type="entry name" value="Glycosidases"/>
    <property type="match status" value="2"/>
</dbReference>
<keyword evidence="5" id="KW-0326">Glycosidase</keyword>
<dbReference type="SMART" id="SM00633">
    <property type="entry name" value="Glyco_10"/>
    <property type="match status" value="1"/>
</dbReference>
<evidence type="ECO:0000256" key="7">
    <source>
        <dbReference type="PROSITE-ProRule" id="PRU10061"/>
    </source>
</evidence>
<feature type="domain" description="GH10" evidence="8">
    <location>
        <begin position="711"/>
        <end position="1005"/>
    </location>
</feature>
<dbReference type="Pfam" id="PF02018">
    <property type="entry name" value="CBM_4_9"/>
    <property type="match status" value="1"/>
</dbReference>
<dbReference type="SUPFAM" id="SSF49785">
    <property type="entry name" value="Galactose-binding domain-like"/>
    <property type="match status" value="2"/>
</dbReference>
<evidence type="ECO:0000256" key="4">
    <source>
        <dbReference type="ARBA" id="ARBA00023277"/>
    </source>
</evidence>
<dbReference type="InterPro" id="IPR008979">
    <property type="entry name" value="Galactose-bd-like_sf"/>
</dbReference>
<name>A0ABS8VF37_DATST</name>
<dbReference type="PROSITE" id="PS51760">
    <property type="entry name" value="GH10_2"/>
    <property type="match status" value="2"/>
</dbReference>
<feature type="active site" description="Nucleophile" evidence="7">
    <location>
        <position position="419"/>
    </location>
</feature>
<dbReference type="InterPro" id="IPR001000">
    <property type="entry name" value="GH10_dom"/>
</dbReference>
<keyword evidence="4" id="KW-0119">Carbohydrate metabolism</keyword>
<dbReference type="PANTHER" id="PTHR31490">
    <property type="entry name" value="GLYCOSYL HYDROLASE"/>
    <property type="match status" value="1"/>
</dbReference>
<dbReference type="Proteomes" id="UP000823775">
    <property type="component" value="Unassembled WGS sequence"/>
</dbReference>
<dbReference type="PROSITE" id="PS00591">
    <property type="entry name" value="GH10_1"/>
    <property type="match status" value="1"/>
</dbReference>
<evidence type="ECO:0000256" key="6">
    <source>
        <dbReference type="ARBA" id="ARBA00023326"/>
    </source>
</evidence>
<comment type="caution">
    <text evidence="9">The sequence shown here is derived from an EMBL/GenBank/DDBJ whole genome shotgun (WGS) entry which is preliminary data.</text>
</comment>
<dbReference type="PANTHER" id="PTHR31490:SF56">
    <property type="entry name" value="ENDO-1,4-BETA-XYLANASE C-RELATED"/>
    <property type="match status" value="1"/>
</dbReference>
<dbReference type="EMBL" id="JACEIK010004442">
    <property type="protein sequence ID" value="MCD9645464.1"/>
    <property type="molecule type" value="Genomic_DNA"/>
</dbReference>
<protein>
    <recommendedName>
        <fullName evidence="8">GH10 domain-containing protein</fullName>
    </recommendedName>
</protein>
<dbReference type="InterPro" id="IPR003305">
    <property type="entry name" value="CenC_carb-bd"/>
</dbReference>
<reference evidence="9 10" key="1">
    <citation type="journal article" date="2021" name="BMC Genomics">
        <title>Datura genome reveals duplications of psychoactive alkaloid biosynthetic genes and high mutation rate following tissue culture.</title>
        <authorList>
            <person name="Rajewski A."/>
            <person name="Carter-House D."/>
            <person name="Stajich J."/>
            <person name="Litt A."/>
        </authorList>
    </citation>
    <scope>NUCLEOTIDE SEQUENCE [LARGE SCALE GENOMIC DNA]</scope>
    <source>
        <strain evidence="9">AR-01</strain>
    </source>
</reference>
<dbReference type="InterPro" id="IPR031158">
    <property type="entry name" value="GH10_AS"/>
</dbReference>
<evidence type="ECO:0000313" key="10">
    <source>
        <dbReference type="Proteomes" id="UP000823775"/>
    </source>
</evidence>
<dbReference type="InterPro" id="IPR044846">
    <property type="entry name" value="GH10"/>
</dbReference>
<dbReference type="Pfam" id="PF00331">
    <property type="entry name" value="Glyco_hydro_10"/>
    <property type="match status" value="2"/>
</dbReference>
<keyword evidence="10" id="KW-1185">Reference proteome</keyword>
<evidence type="ECO:0000313" key="9">
    <source>
        <dbReference type="EMBL" id="MCD9645464.1"/>
    </source>
</evidence>
<dbReference type="SUPFAM" id="SSF51445">
    <property type="entry name" value="(Trans)glycosidases"/>
    <property type="match status" value="2"/>
</dbReference>
<keyword evidence="3" id="KW-0378">Hydrolase</keyword>
<organism evidence="9 10">
    <name type="scientific">Datura stramonium</name>
    <name type="common">Jimsonweed</name>
    <name type="synonym">Common thornapple</name>
    <dbReference type="NCBI Taxonomy" id="4076"/>
    <lineage>
        <taxon>Eukaryota</taxon>
        <taxon>Viridiplantae</taxon>
        <taxon>Streptophyta</taxon>
        <taxon>Embryophyta</taxon>
        <taxon>Tracheophyta</taxon>
        <taxon>Spermatophyta</taxon>
        <taxon>Magnoliopsida</taxon>
        <taxon>eudicotyledons</taxon>
        <taxon>Gunneridae</taxon>
        <taxon>Pentapetalae</taxon>
        <taxon>asterids</taxon>
        <taxon>lamiids</taxon>
        <taxon>Solanales</taxon>
        <taxon>Solanaceae</taxon>
        <taxon>Solanoideae</taxon>
        <taxon>Datureae</taxon>
        <taxon>Datura</taxon>
    </lineage>
</organism>
<accession>A0ABS8VF37</accession>
<proteinExistence type="inferred from homology"/>
<keyword evidence="6" id="KW-0624">Polysaccharide degradation</keyword>
<evidence type="ECO:0000259" key="8">
    <source>
        <dbReference type="PROSITE" id="PS51760"/>
    </source>
</evidence>
<comment type="similarity">
    <text evidence="1">Belongs to the glycosyl hydrolase 10 (cellulase F) family.</text>
</comment>
<evidence type="ECO:0000256" key="3">
    <source>
        <dbReference type="ARBA" id="ARBA00022801"/>
    </source>
</evidence>
<evidence type="ECO:0000256" key="1">
    <source>
        <dbReference type="ARBA" id="ARBA00007495"/>
    </source>
</evidence>
<evidence type="ECO:0000256" key="2">
    <source>
        <dbReference type="ARBA" id="ARBA00022737"/>
    </source>
</evidence>